<evidence type="ECO:0000256" key="1">
    <source>
        <dbReference type="SAM" id="MobiDB-lite"/>
    </source>
</evidence>
<proteinExistence type="predicted"/>
<feature type="non-terminal residue" evidence="2">
    <location>
        <position position="189"/>
    </location>
</feature>
<feature type="region of interest" description="Disordered" evidence="1">
    <location>
        <begin position="79"/>
        <end position="133"/>
    </location>
</feature>
<sequence length="189" mass="22454">MAQSKKVDVFAKDKEEKKKVKKKKGDERRIICKEEEYKLEACCCDEKGKQLESNEFVIKPWKTSGMKGCYEQKVEFNEAKSAVQKSRRQGERSKWNGYNVEGKNEEEEEEEDEENENEENEEEQQQGRGRRKKRRKKNTRYSCIIFKLCIHKLSLEHGNSPFHIQFFLCDGNQKRQLIDRTFGARVMLC</sequence>
<evidence type="ECO:0000313" key="2">
    <source>
        <dbReference type="EMBL" id="ETO08973.1"/>
    </source>
</evidence>
<comment type="caution">
    <text evidence="2">The sequence shown here is derived from an EMBL/GenBank/DDBJ whole genome shotgun (WGS) entry which is preliminary data.</text>
</comment>
<feature type="compositionally biased region" description="Acidic residues" evidence="1">
    <location>
        <begin position="104"/>
        <end position="124"/>
    </location>
</feature>
<dbReference type="AlphaFoldDB" id="X6M4R6"/>
<dbReference type="EMBL" id="ASPP01024497">
    <property type="protein sequence ID" value="ETO08973.1"/>
    <property type="molecule type" value="Genomic_DNA"/>
</dbReference>
<gene>
    <name evidence="2" type="ORF">RFI_28417</name>
</gene>
<keyword evidence="3" id="KW-1185">Reference proteome</keyword>
<dbReference type="Proteomes" id="UP000023152">
    <property type="component" value="Unassembled WGS sequence"/>
</dbReference>
<accession>X6M4R6</accession>
<organism evidence="2 3">
    <name type="scientific">Reticulomyxa filosa</name>
    <dbReference type="NCBI Taxonomy" id="46433"/>
    <lineage>
        <taxon>Eukaryota</taxon>
        <taxon>Sar</taxon>
        <taxon>Rhizaria</taxon>
        <taxon>Retaria</taxon>
        <taxon>Foraminifera</taxon>
        <taxon>Monothalamids</taxon>
        <taxon>Reticulomyxidae</taxon>
        <taxon>Reticulomyxa</taxon>
    </lineage>
</organism>
<protein>
    <submittedName>
        <fullName evidence="2">Uncharacterized protein</fullName>
    </submittedName>
</protein>
<name>X6M4R6_RETFI</name>
<evidence type="ECO:0000313" key="3">
    <source>
        <dbReference type="Proteomes" id="UP000023152"/>
    </source>
</evidence>
<reference evidence="2 3" key="1">
    <citation type="journal article" date="2013" name="Curr. Biol.">
        <title>The Genome of the Foraminiferan Reticulomyxa filosa.</title>
        <authorList>
            <person name="Glockner G."/>
            <person name="Hulsmann N."/>
            <person name="Schleicher M."/>
            <person name="Noegel A.A."/>
            <person name="Eichinger L."/>
            <person name="Gallinger C."/>
            <person name="Pawlowski J."/>
            <person name="Sierra R."/>
            <person name="Euteneuer U."/>
            <person name="Pillet L."/>
            <person name="Moustafa A."/>
            <person name="Platzer M."/>
            <person name="Groth M."/>
            <person name="Szafranski K."/>
            <person name="Schliwa M."/>
        </authorList>
    </citation>
    <scope>NUCLEOTIDE SEQUENCE [LARGE SCALE GENOMIC DNA]</scope>
</reference>